<reference evidence="3" key="1">
    <citation type="submission" date="2017-03" db="EMBL/GenBank/DDBJ databases">
        <title>Phytopthora megakarya and P. palmivora, two closely related causual agents of cacao black pod achieved similar genome size and gene model numbers by different mechanisms.</title>
        <authorList>
            <person name="Ali S."/>
            <person name="Shao J."/>
            <person name="Larry D.J."/>
            <person name="Kronmiller B."/>
            <person name="Shen D."/>
            <person name="Strem M.D."/>
            <person name="Melnick R.L."/>
            <person name="Guiltinan M.J."/>
            <person name="Tyler B.M."/>
            <person name="Meinhardt L.W."/>
            <person name="Bailey B.A."/>
        </authorList>
    </citation>
    <scope>NUCLEOTIDE SEQUENCE [LARGE SCALE GENOMIC DNA]</scope>
    <source>
        <strain evidence="3">zdho120</strain>
    </source>
</reference>
<proteinExistence type="predicted"/>
<protein>
    <submittedName>
        <fullName evidence="2">Uncharacterized protein</fullName>
    </submittedName>
</protein>
<dbReference type="OrthoDB" id="78774at2759"/>
<evidence type="ECO:0000313" key="2">
    <source>
        <dbReference type="EMBL" id="OWY99905.1"/>
    </source>
</evidence>
<evidence type="ECO:0000313" key="3">
    <source>
        <dbReference type="Proteomes" id="UP000198211"/>
    </source>
</evidence>
<name>A0A225V214_9STRA</name>
<organism evidence="2 3">
    <name type="scientific">Phytophthora megakarya</name>
    <dbReference type="NCBI Taxonomy" id="4795"/>
    <lineage>
        <taxon>Eukaryota</taxon>
        <taxon>Sar</taxon>
        <taxon>Stramenopiles</taxon>
        <taxon>Oomycota</taxon>
        <taxon>Peronosporomycetes</taxon>
        <taxon>Peronosporales</taxon>
        <taxon>Peronosporaceae</taxon>
        <taxon>Phytophthora</taxon>
    </lineage>
</organism>
<feature type="region of interest" description="Disordered" evidence="1">
    <location>
        <begin position="1"/>
        <end position="32"/>
    </location>
</feature>
<gene>
    <name evidence="2" type="ORF">PHMEG_00029013</name>
</gene>
<accession>A0A225V214</accession>
<dbReference type="Proteomes" id="UP000198211">
    <property type="component" value="Unassembled WGS sequence"/>
</dbReference>
<keyword evidence="3" id="KW-1185">Reference proteome</keyword>
<comment type="caution">
    <text evidence="2">The sequence shown here is derived from an EMBL/GenBank/DDBJ whole genome shotgun (WGS) entry which is preliminary data.</text>
</comment>
<dbReference type="AlphaFoldDB" id="A0A225V214"/>
<evidence type="ECO:0000256" key="1">
    <source>
        <dbReference type="SAM" id="MobiDB-lite"/>
    </source>
</evidence>
<dbReference type="EMBL" id="NBNE01008064">
    <property type="protein sequence ID" value="OWY99905.1"/>
    <property type="molecule type" value="Genomic_DNA"/>
</dbReference>
<feature type="compositionally biased region" description="Basic and acidic residues" evidence="1">
    <location>
        <begin position="1"/>
        <end position="13"/>
    </location>
</feature>
<sequence length="107" mass="12637">MLRFERAREERRRAGQHTLGKRVSFSRPNTGNLNSDSPLQILYKNRKSTASLEFKTVKWFEERRFLQIYVSVGLDLYSLQILITYHKNWHHVVLNSFISGNGPRRSS</sequence>